<dbReference type="AlphaFoldDB" id="A6W4K5"/>
<dbReference type="Proteomes" id="UP000001116">
    <property type="component" value="Chromosome"/>
</dbReference>
<name>A6W4K5_KINRD</name>
<dbReference type="KEGG" id="kra:Krad_0254"/>
<dbReference type="HOGENOM" id="CLU_181477_0_0_11"/>
<protein>
    <submittedName>
        <fullName evidence="2">Uncharacterized protein</fullName>
    </submittedName>
</protein>
<reference evidence="3" key="1">
    <citation type="journal article" date="2008" name="PLoS ONE">
        <title>Survival in nuclear waste, extreme resistance, and potential applications gleaned from the genome sequence of Kineococcus radiotolerans SRS30216.</title>
        <authorList>
            <person name="Bagwell C.E."/>
            <person name="Bhat S."/>
            <person name="Hawkins G.M."/>
            <person name="Smith B.W."/>
            <person name="Biswas T."/>
            <person name="Hoover T.R."/>
            <person name="Saunders E."/>
            <person name="Han C.S."/>
            <person name="Tsodikov O.V."/>
            <person name="Shimkets L.J."/>
        </authorList>
    </citation>
    <scope>NUCLEOTIDE SEQUENCE [LARGE SCALE GENOMIC DNA]</scope>
    <source>
        <strain evidence="3">ATCC BAA-149 / DSM 14245 / SRS30216</strain>
    </source>
</reference>
<evidence type="ECO:0000313" key="2">
    <source>
        <dbReference type="EMBL" id="ABS01744.1"/>
    </source>
</evidence>
<accession>A6W4K5</accession>
<proteinExistence type="predicted"/>
<dbReference type="eggNOG" id="ENOG50336CR">
    <property type="taxonomic scope" value="Bacteria"/>
</dbReference>
<feature type="region of interest" description="Disordered" evidence="1">
    <location>
        <begin position="14"/>
        <end position="35"/>
    </location>
</feature>
<sequence>MVGGGVVKVAASGTWYPDEGSRAPSGEVHAWQPGQNSTLCGVPLRRAGLARFPHVDFADVDPLTGGSADAVRWTCPKCVAATGGRRGGRRWERVDPRP</sequence>
<dbReference type="STRING" id="266940.Krad_0254"/>
<evidence type="ECO:0000256" key="1">
    <source>
        <dbReference type="SAM" id="MobiDB-lite"/>
    </source>
</evidence>
<evidence type="ECO:0000313" key="3">
    <source>
        <dbReference type="Proteomes" id="UP000001116"/>
    </source>
</evidence>
<gene>
    <name evidence="2" type="ordered locus">Krad_0254</name>
</gene>
<organism evidence="2 3">
    <name type="scientific">Kineococcus radiotolerans (strain ATCC BAA-149 / DSM 14245 / SRS30216)</name>
    <dbReference type="NCBI Taxonomy" id="266940"/>
    <lineage>
        <taxon>Bacteria</taxon>
        <taxon>Bacillati</taxon>
        <taxon>Actinomycetota</taxon>
        <taxon>Actinomycetes</taxon>
        <taxon>Kineosporiales</taxon>
        <taxon>Kineosporiaceae</taxon>
        <taxon>Kineococcus</taxon>
    </lineage>
</organism>
<dbReference type="EMBL" id="CP000750">
    <property type="protein sequence ID" value="ABS01744.1"/>
    <property type="molecule type" value="Genomic_DNA"/>
</dbReference>
<keyword evidence="3" id="KW-1185">Reference proteome</keyword>
<dbReference type="OrthoDB" id="3384418at2"/>